<dbReference type="Proteomes" id="UP001627154">
    <property type="component" value="Unassembled WGS sequence"/>
</dbReference>
<evidence type="ECO:0000313" key="3">
    <source>
        <dbReference type="Proteomes" id="UP001627154"/>
    </source>
</evidence>
<dbReference type="EMBL" id="JBJJXI010000137">
    <property type="protein sequence ID" value="KAL3387254.1"/>
    <property type="molecule type" value="Genomic_DNA"/>
</dbReference>
<accession>A0ABD2W290</accession>
<dbReference type="PANTHER" id="PTHR46704:SF1">
    <property type="entry name" value="TELOMERE LENGTH REGULATION PROTEIN TEL2 HOMOLOG"/>
    <property type="match status" value="1"/>
</dbReference>
<evidence type="ECO:0000313" key="2">
    <source>
        <dbReference type="EMBL" id="KAL3387254.1"/>
    </source>
</evidence>
<reference evidence="2 3" key="1">
    <citation type="journal article" date="2024" name="bioRxiv">
        <title>A reference genome for Trichogramma kaykai: A tiny desert-dwelling parasitoid wasp with competing sex-ratio distorters.</title>
        <authorList>
            <person name="Culotta J."/>
            <person name="Lindsey A.R."/>
        </authorList>
    </citation>
    <scope>NUCLEOTIDE SEQUENCE [LARGE SCALE GENOMIC DNA]</scope>
    <source>
        <strain evidence="2 3">KSX58</strain>
    </source>
</reference>
<feature type="region of interest" description="Disordered" evidence="1">
    <location>
        <begin position="1553"/>
        <end position="1587"/>
    </location>
</feature>
<comment type="caution">
    <text evidence="2">The sequence shown here is derived from an EMBL/GenBank/DDBJ whole genome shotgun (WGS) entry which is preliminary data.</text>
</comment>
<gene>
    <name evidence="2" type="ORF">TKK_017226</name>
</gene>
<feature type="compositionally biased region" description="Basic and acidic residues" evidence="1">
    <location>
        <begin position="1575"/>
        <end position="1587"/>
    </location>
</feature>
<feature type="region of interest" description="Disordered" evidence="1">
    <location>
        <begin position="1473"/>
        <end position="1493"/>
    </location>
</feature>
<organism evidence="2 3">
    <name type="scientific">Trichogramma kaykai</name>
    <dbReference type="NCBI Taxonomy" id="54128"/>
    <lineage>
        <taxon>Eukaryota</taxon>
        <taxon>Metazoa</taxon>
        <taxon>Ecdysozoa</taxon>
        <taxon>Arthropoda</taxon>
        <taxon>Hexapoda</taxon>
        <taxon>Insecta</taxon>
        <taxon>Pterygota</taxon>
        <taxon>Neoptera</taxon>
        <taxon>Endopterygota</taxon>
        <taxon>Hymenoptera</taxon>
        <taxon>Apocrita</taxon>
        <taxon>Proctotrupomorpha</taxon>
        <taxon>Chalcidoidea</taxon>
        <taxon>Trichogrammatidae</taxon>
        <taxon>Trichogramma</taxon>
    </lineage>
</organism>
<dbReference type="PANTHER" id="PTHR46704">
    <property type="entry name" value="CXC DOMAIN-CONTAINING PROTEIN-RELATED"/>
    <property type="match status" value="1"/>
</dbReference>
<sequence>MSKRKQSSDICESSADKRPNHASFPNDFDWDNFCFICFKPQDKKGNKLSKVVKRDVIKKVCEVAKVKGDVEVETLTKFGQNLKELNAHYHKNCYAKYLPKSTPNSLNSPTLREFEIKRSVEFVINQWKNKLQNGEILSLANFCNEVEIVHAKSTNDEKKMNRSYVKSILMTVAKDDLVLYSHPGKTDIICHKDFPVALLLHELLNFRENEKQEECREISVIDDRRNENIILHDAIKILRTNILSLSRPEYYFTPNDVSLDSSKTFVPEMIRNFILWLIDHDSFVNAKNSNDSNVDDDLLRKCVTISECIIYCATKGKKKISTPFHQGLALQLHYTFGSKMLIEILHSHGFCIHYDELRRILTAIAESEIEKSATVYVPSGVISRNNGGLMIQEGDDNIDVNAETIDGKNSYHVMGRVIFQNQSSHHQIDFDKIEKKSSDKTLVNNNKLFHTIAFTQPTERPLPTKFKNAMTFLQLKLKVSEQNSIFCSDLTWVLLRSLSRNTTFIARPSDFSSHQTIPNWTAFNTRCATKIDNNYTAVQYLPAIDAKPSDPSTVYTTLIKGKELAKACGQDYHIHTFDQQLYAVAQAVKFTADKELQSCVIRLGGFHLLCTYISCINKIWGDSGLQDMLSESELYARNTVEHMLDGKQFHRAIRGLTLCYEALMQLELEAFFDWMLLYKRQTVIDLTKYINFEIIYNENQSTESSFHTLDEETKNVLLPFFNEFKESKKKDPTFKFWDDFLVAVQILLRYVRAERECDWENHLLMTVAMIPYFFACDKPNYSRWGSLYVLEMYLSLPLEVQNEFKKGEFAIRFTPHEFRGMWSDIAVERSVVRDSKGNSGIIGLTRKDSALLRWSVTRNRLGQFASAMSKRSGKFYDCDLYIHEGEGSSSLNRDEEDARKLIDHITSQMSNPFSDNASTDVIINISSGHIGTPEITKSLLEVTKVGQKKMLEFISSTLVENSSASTNFYQPIKQTKLQTFSSFKKSTTLKINGKTVKKIISPETVYQRALSVSAMRNEVNLETILSLPLIDVPIALYKTDGCKRFTNKSELMHVLELEVKDEILTKLPESASIIIIDGMAQLHDFNCKSFKNFNGVGAKLREIIISKMKFFNEIHIVFDRYDDDRPNPKQEKRTRRYGRGAEKSIEIKGERQLKDLKKILSSDKSKCRLTQFLCEYLKENLWQGSLAEEYPNKRVFVAGGLPPREATFEILINKTISCEINYCNHIDADTRLIYQAKQLDNFRLDHQDIIIESPDTDVFLHLNKFKSSRKIWFYTGDKTKLVDNRRYIPIHTLGKELGPNITSSILTLHALSGCDTTSSFFMIGKRKAYSALKKMNEEVLRDFADMTHIPIEKAEQSVSFFLASAYDSSNRSKANRYCVNSLRYNLAMEKNTSVEKLPPSSSELRQHILRSIWQINEWIQATLPNIESFDLNKLTLHNLSLQEILVKPVHFALDYYKHLNDIEKEELNSGTHLKDLKQNSRNNFPDDRFTNGLSKKDDSSMSAILIESSSLDLDIFINSQINTIATEKTYSIMSNSETETEVDVSEKTTKFKISMDENTSNPIFGRKSHPNSRKGSRDDTFKVSKKK</sequence>
<keyword evidence="3" id="KW-1185">Reference proteome</keyword>
<protein>
    <submittedName>
        <fullName evidence="2">Uncharacterized protein</fullName>
    </submittedName>
</protein>
<name>A0ABD2W290_9HYME</name>
<proteinExistence type="predicted"/>
<evidence type="ECO:0000256" key="1">
    <source>
        <dbReference type="SAM" id="MobiDB-lite"/>
    </source>
</evidence>